<comment type="caution">
    <text evidence="1">The sequence shown here is derived from an EMBL/GenBank/DDBJ whole genome shotgun (WGS) entry which is preliminary data.</text>
</comment>
<sequence length="146" mass="16857">MDKASKAIRRSGVRLRSMSTGNSNLQMVISQLGEVRSTFKSFAQAQTLSSEDMLQWAVGSRQNRAIEETIVYLTELATLWGEVQRDFADQLKEYRTQFELILEGEKHVIQARDILSGREQREAKLRRELKKIGKKVYQVVLVVHKF</sequence>
<reference evidence="1" key="1">
    <citation type="submission" date="2023-10" db="EMBL/GenBank/DDBJ databases">
        <title>Genome assemblies of two species of porcelain crab, Petrolisthes cinctipes and Petrolisthes manimaculis (Anomura: Porcellanidae).</title>
        <authorList>
            <person name="Angst P."/>
        </authorList>
    </citation>
    <scope>NUCLEOTIDE SEQUENCE</scope>
    <source>
        <strain evidence="1">PB745_01</strain>
        <tissue evidence="1">Gill</tissue>
    </source>
</reference>
<name>A0AAE1ESQ5_PETCI</name>
<accession>A0AAE1ESQ5</accession>
<organism evidence="1 2">
    <name type="scientific">Petrolisthes cinctipes</name>
    <name type="common">Flat porcelain crab</name>
    <dbReference type="NCBI Taxonomy" id="88211"/>
    <lineage>
        <taxon>Eukaryota</taxon>
        <taxon>Metazoa</taxon>
        <taxon>Ecdysozoa</taxon>
        <taxon>Arthropoda</taxon>
        <taxon>Crustacea</taxon>
        <taxon>Multicrustacea</taxon>
        <taxon>Malacostraca</taxon>
        <taxon>Eumalacostraca</taxon>
        <taxon>Eucarida</taxon>
        <taxon>Decapoda</taxon>
        <taxon>Pleocyemata</taxon>
        <taxon>Anomura</taxon>
        <taxon>Galatheoidea</taxon>
        <taxon>Porcellanidae</taxon>
        <taxon>Petrolisthes</taxon>
    </lineage>
</organism>
<evidence type="ECO:0000313" key="2">
    <source>
        <dbReference type="Proteomes" id="UP001286313"/>
    </source>
</evidence>
<dbReference type="InterPro" id="IPR027267">
    <property type="entry name" value="AH/BAR_dom_sf"/>
</dbReference>
<dbReference type="EMBL" id="JAWQEG010004656">
    <property type="protein sequence ID" value="KAK3860686.1"/>
    <property type="molecule type" value="Genomic_DNA"/>
</dbReference>
<dbReference type="AlphaFoldDB" id="A0AAE1ESQ5"/>
<proteinExistence type="predicted"/>
<dbReference type="Proteomes" id="UP001286313">
    <property type="component" value="Unassembled WGS sequence"/>
</dbReference>
<protein>
    <submittedName>
        <fullName evidence="1">Uncharacterized protein</fullName>
    </submittedName>
</protein>
<dbReference type="Gene3D" id="1.20.1270.60">
    <property type="entry name" value="Arfaptin homology (AH) domain/BAR domain"/>
    <property type="match status" value="1"/>
</dbReference>
<evidence type="ECO:0000313" key="1">
    <source>
        <dbReference type="EMBL" id="KAK3860686.1"/>
    </source>
</evidence>
<gene>
    <name evidence="1" type="ORF">Pcinc_033279</name>
</gene>
<keyword evidence="2" id="KW-1185">Reference proteome</keyword>